<dbReference type="InterPro" id="IPR003593">
    <property type="entry name" value="AAA+_ATPase"/>
</dbReference>
<dbReference type="STRING" id="1646377.BS640_04525"/>
<dbReference type="GO" id="GO:0005524">
    <property type="term" value="F:ATP binding"/>
    <property type="evidence" value="ECO:0007669"/>
    <property type="project" value="UniProtKB-KW"/>
</dbReference>
<keyword evidence="6" id="KW-1185">Reference proteome</keyword>
<reference evidence="5 6" key="1">
    <citation type="journal article" date="2017" name="Int. J. Syst. Evol. Microbiol.">
        <title>Rouxiella badensis sp. nov. and Rouxiella silvae sp. nov. isolated from peat bog soil in Germany and emendation of the genus description.</title>
        <authorList>
            <person name="Le Fleche-Mateos A."/>
            <person name="Kugler J.H."/>
            <person name="Hansen S.H."/>
            <person name="Syldatk C."/>
            <person name="Hausmann R."/>
            <person name="Lomprez F."/>
            <person name="Vandenbogaert M."/>
            <person name="Manuguerra J.C."/>
            <person name="Grimont P.A."/>
        </authorList>
    </citation>
    <scope>NUCLEOTIDE SEQUENCE [LARGE SCALE GENOMIC DNA]</scope>
    <source>
        <strain evidence="5 6">DSM 100043</strain>
    </source>
</reference>
<dbReference type="SUPFAM" id="SSF52540">
    <property type="entry name" value="P-loop containing nucleoside triphosphate hydrolases"/>
    <property type="match status" value="1"/>
</dbReference>
<keyword evidence="1" id="KW-0813">Transport</keyword>
<evidence type="ECO:0000313" key="6">
    <source>
        <dbReference type="Proteomes" id="UP000192536"/>
    </source>
</evidence>
<sequence>MSAIDIAHLTKTYASQTVLDDVSLHIRHGEFVAVLGPSGCGKTTLLRTIAGFEPVDGGTITLGNNTVSSPEHHVAPEQRQLAIVFQNYALWPHMSVEENVAYSLKVNGIPTAERRLRTAAALEQVGLGEFASRRPADLSGGQRQRVALARCLVAKPSVVLLDEPLANLDVHLRASMEEEFTNFHRHTGATLLYITHDQQEAMAIADRVVVMNAGKVMQFATPQTLYLEPANEMVAKFIDDGRVIEVEDIRPAEGGTADVNLLGVTYRLRASPRQRAQRNGKICLHAASVRAAREDEKGFSTTIKRITYRGGYSQLDAEPDGAPGQWLSLHLTDVQRLDVGDSLRLTLNDGWLIPDNGSL</sequence>
<dbReference type="InterPro" id="IPR003439">
    <property type="entry name" value="ABC_transporter-like_ATP-bd"/>
</dbReference>
<evidence type="ECO:0000256" key="2">
    <source>
        <dbReference type="ARBA" id="ARBA00022741"/>
    </source>
</evidence>
<dbReference type="GO" id="GO:0140359">
    <property type="term" value="F:ABC-type transporter activity"/>
    <property type="evidence" value="ECO:0007669"/>
    <property type="project" value="UniProtKB-ARBA"/>
</dbReference>
<dbReference type="AlphaFoldDB" id="A0A1X0WJ30"/>
<evidence type="ECO:0000259" key="4">
    <source>
        <dbReference type="PROSITE" id="PS50893"/>
    </source>
</evidence>
<feature type="domain" description="ABC transporter" evidence="4">
    <location>
        <begin position="4"/>
        <end position="238"/>
    </location>
</feature>
<dbReference type="RefSeq" id="WP_084912105.1">
    <property type="nucleotide sequence ID" value="NZ_DAMDNM010000001.1"/>
</dbReference>
<dbReference type="Proteomes" id="UP000192536">
    <property type="component" value="Unassembled WGS sequence"/>
</dbReference>
<proteinExistence type="predicted"/>
<evidence type="ECO:0000313" key="5">
    <source>
        <dbReference type="EMBL" id="ORJ26772.1"/>
    </source>
</evidence>
<dbReference type="InterPro" id="IPR017871">
    <property type="entry name" value="ABC_transporter-like_CS"/>
</dbReference>
<accession>A0A1X0WJ30</accession>
<name>A0A1X0WJ30_9GAMM</name>
<dbReference type="FunFam" id="3.40.50.300:FF:000042">
    <property type="entry name" value="Maltose/maltodextrin ABC transporter, ATP-binding protein"/>
    <property type="match status" value="1"/>
</dbReference>
<dbReference type="GO" id="GO:0016887">
    <property type="term" value="F:ATP hydrolysis activity"/>
    <property type="evidence" value="ECO:0007669"/>
    <property type="project" value="InterPro"/>
</dbReference>
<dbReference type="PROSITE" id="PS00211">
    <property type="entry name" value="ABC_TRANSPORTER_1"/>
    <property type="match status" value="1"/>
</dbReference>
<gene>
    <name evidence="5" type="ORF">BS640_04525</name>
</gene>
<dbReference type="PANTHER" id="PTHR42781:SF4">
    <property type="entry name" value="SPERMIDINE_PUTRESCINE IMPORT ATP-BINDING PROTEIN POTA"/>
    <property type="match status" value="1"/>
</dbReference>
<protein>
    <submittedName>
        <fullName evidence="5">Spermidine/putrescine ABC transporter ATP-binding protein</fullName>
    </submittedName>
</protein>
<comment type="caution">
    <text evidence="5">The sequence shown here is derived from an EMBL/GenBank/DDBJ whole genome shotgun (WGS) entry which is preliminary data.</text>
</comment>
<dbReference type="PANTHER" id="PTHR42781">
    <property type="entry name" value="SPERMIDINE/PUTRESCINE IMPORT ATP-BINDING PROTEIN POTA"/>
    <property type="match status" value="1"/>
</dbReference>
<dbReference type="PROSITE" id="PS50893">
    <property type="entry name" value="ABC_TRANSPORTER_2"/>
    <property type="match status" value="1"/>
</dbReference>
<evidence type="ECO:0000256" key="1">
    <source>
        <dbReference type="ARBA" id="ARBA00022448"/>
    </source>
</evidence>
<dbReference type="Pfam" id="PF00005">
    <property type="entry name" value="ABC_tran"/>
    <property type="match status" value="1"/>
</dbReference>
<organism evidence="5 6">
    <name type="scientific">Rouxiella badensis</name>
    <dbReference type="NCBI Taxonomy" id="1646377"/>
    <lineage>
        <taxon>Bacteria</taxon>
        <taxon>Pseudomonadati</taxon>
        <taxon>Pseudomonadota</taxon>
        <taxon>Gammaproteobacteria</taxon>
        <taxon>Enterobacterales</taxon>
        <taxon>Yersiniaceae</taxon>
        <taxon>Rouxiella</taxon>
    </lineage>
</organism>
<dbReference type="GO" id="GO:0043190">
    <property type="term" value="C:ATP-binding cassette (ABC) transporter complex"/>
    <property type="evidence" value="ECO:0007669"/>
    <property type="project" value="UniProtKB-ARBA"/>
</dbReference>
<evidence type="ECO:0000256" key="3">
    <source>
        <dbReference type="ARBA" id="ARBA00022840"/>
    </source>
</evidence>
<keyword evidence="3 5" id="KW-0067">ATP-binding</keyword>
<dbReference type="Gene3D" id="3.40.50.300">
    <property type="entry name" value="P-loop containing nucleotide triphosphate hydrolases"/>
    <property type="match status" value="1"/>
</dbReference>
<dbReference type="InterPro" id="IPR027417">
    <property type="entry name" value="P-loop_NTPase"/>
</dbReference>
<keyword evidence="2" id="KW-0547">Nucleotide-binding</keyword>
<dbReference type="InterPro" id="IPR050093">
    <property type="entry name" value="ABC_SmlMolc_Importer"/>
</dbReference>
<dbReference type="SMART" id="SM00382">
    <property type="entry name" value="AAA"/>
    <property type="match status" value="1"/>
</dbReference>
<dbReference type="EMBL" id="MRWE01000005">
    <property type="protein sequence ID" value="ORJ26772.1"/>
    <property type="molecule type" value="Genomic_DNA"/>
</dbReference>